<dbReference type="KEGG" id="llu:AKJ09_07513"/>
<sequence length="44" mass="4546">MLARLAALASLVPQAEGEGSHSASLRPHSASLRSHSASLRSHTP</sequence>
<evidence type="ECO:0000313" key="3">
    <source>
        <dbReference type="Proteomes" id="UP000064967"/>
    </source>
</evidence>
<evidence type="ECO:0000256" key="1">
    <source>
        <dbReference type="SAM" id="MobiDB-lite"/>
    </source>
</evidence>
<protein>
    <submittedName>
        <fullName evidence="2">Uncharacterized protein</fullName>
    </submittedName>
</protein>
<feature type="region of interest" description="Disordered" evidence="1">
    <location>
        <begin position="13"/>
        <end position="44"/>
    </location>
</feature>
<dbReference type="EMBL" id="CP012333">
    <property type="protein sequence ID" value="AKV00850.1"/>
    <property type="molecule type" value="Genomic_DNA"/>
</dbReference>
<name>A0A0K1Q623_9BACT</name>
<proteinExistence type="predicted"/>
<accession>A0A0K1Q623</accession>
<feature type="compositionally biased region" description="Low complexity" evidence="1">
    <location>
        <begin position="20"/>
        <end position="44"/>
    </location>
</feature>
<dbReference type="Proteomes" id="UP000064967">
    <property type="component" value="Chromosome"/>
</dbReference>
<evidence type="ECO:0000313" key="2">
    <source>
        <dbReference type="EMBL" id="AKV00850.1"/>
    </source>
</evidence>
<reference evidence="2 3" key="1">
    <citation type="submission" date="2015-08" db="EMBL/GenBank/DDBJ databases">
        <authorList>
            <person name="Babu N.S."/>
            <person name="Beckwith C.J."/>
            <person name="Beseler K.G."/>
            <person name="Brison A."/>
            <person name="Carone J.V."/>
            <person name="Caskin T.P."/>
            <person name="Diamond M."/>
            <person name="Durham M.E."/>
            <person name="Foxe J.M."/>
            <person name="Go M."/>
            <person name="Henderson B.A."/>
            <person name="Jones I.B."/>
            <person name="McGettigan J.A."/>
            <person name="Micheletti S.J."/>
            <person name="Nasrallah M.E."/>
            <person name="Ortiz D."/>
            <person name="Piller C.R."/>
            <person name="Privatt S.R."/>
            <person name="Schneider S.L."/>
            <person name="Sharp S."/>
            <person name="Smith T.C."/>
            <person name="Stanton J.D."/>
            <person name="Ullery H.E."/>
            <person name="Wilson R.J."/>
            <person name="Serrano M.G."/>
            <person name="Buck G."/>
            <person name="Lee V."/>
            <person name="Wang Y."/>
            <person name="Carvalho R."/>
            <person name="Voegtly L."/>
            <person name="Shi R."/>
            <person name="Duckworth R."/>
            <person name="Johnson A."/>
            <person name="Loviza R."/>
            <person name="Walstead R."/>
            <person name="Shah Z."/>
            <person name="Kiflezghi M."/>
            <person name="Wade K."/>
            <person name="Ball S.L."/>
            <person name="Bradley K.W."/>
            <person name="Asai D.J."/>
            <person name="Bowman C.A."/>
            <person name="Russell D.A."/>
            <person name="Pope W.H."/>
            <person name="Jacobs-Sera D."/>
            <person name="Hendrix R.W."/>
            <person name="Hatfull G.F."/>
        </authorList>
    </citation>
    <scope>NUCLEOTIDE SEQUENCE [LARGE SCALE GENOMIC DNA]</scope>
    <source>
        <strain evidence="2 3">DSM 27648</strain>
    </source>
</reference>
<gene>
    <name evidence="2" type="ORF">AKJ09_07513</name>
</gene>
<dbReference type="AlphaFoldDB" id="A0A0K1Q623"/>
<organism evidence="2 3">
    <name type="scientific">Labilithrix luteola</name>
    <dbReference type="NCBI Taxonomy" id="1391654"/>
    <lineage>
        <taxon>Bacteria</taxon>
        <taxon>Pseudomonadati</taxon>
        <taxon>Myxococcota</taxon>
        <taxon>Polyangia</taxon>
        <taxon>Polyangiales</taxon>
        <taxon>Labilitrichaceae</taxon>
        <taxon>Labilithrix</taxon>
    </lineage>
</organism>
<keyword evidence="3" id="KW-1185">Reference proteome</keyword>